<dbReference type="AlphaFoldDB" id="A0AAQ3WK11"/>
<feature type="compositionally biased region" description="Low complexity" evidence="1">
    <location>
        <begin position="19"/>
        <end position="28"/>
    </location>
</feature>
<reference evidence="2 3" key="1">
    <citation type="submission" date="2024-02" db="EMBL/GenBank/DDBJ databases">
        <title>High-quality chromosome-scale genome assembly of Pensacola bahiagrass (Paspalum notatum Flugge var. saurae).</title>
        <authorList>
            <person name="Vega J.M."/>
            <person name="Podio M."/>
            <person name="Orjuela J."/>
            <person name="Siena L.A."/>
            <person name="Pessino S.C."/>
            <person name="Combes M.C."/>
            <person name="Mariac C."/>
            <person name="Albertini E."/>
            <person name="Pupilli F."/>
            <person name="Ortiz J.P.A."/>
            <person name="Leblanc O."/>
        </authorList>
    </citation>
    <scope>NUCLEOTIDE SEQUENCE [LARGE SCALE GENOMIC DNA]</scope>
    <source>
        <strain evidence="2">R1</strain>
        <tissue evidence="2">Leaf</tissue>
    </source>
</reference>
<name>A0AAQ3WK11_PASNO</name>
<gene>
    <name evidence="2" type="ORF">U9M48_013947</name>
</gene>
<sequence length="165" mass="16688">MPADLTLCSPIPTAAPHQASTPPRAASAPPSPALECLDLTACASLDDASLAAGGLSGLRTVCFARASGVGWCGLDALVAACPRLEAVDLSHCVGAGDREAAALAAAAGLKELRLDKCLVVMDVGSPRSLLAAPGWTAAAIFLDDKDTCGKIDVKAMEDKMVSLLF</sequence>
<feature type="region of interest" description="Disordered" evidence="1">
    <location>
        <begin position="1"/>
        <end position="29"/>
    </location>
</feature>
<evidence type="ECO:0000313" key="3">
    <source>
        <dbReference type="Proteomes" id="UP001341281"/>
    </source>
</evidence>
<protein>
    <submittedName>
        <fullName evidence="2">Uncharacterized protein</fullName>
    </submittedName>
</protein>
<organism evidence="2 3">
    <name type="scientific">Paspalum notatum var. saurae</name>
    <dbReference type="NCBI Taxonomy" id="547442"/>
    <lineage>
        <taxon>Eukaryota</taxon>
        <taxon>Viridiplantae</taxon>
        <taxon>Streptophyta</taxon>
        <taxon>Embryophyta</taxon>
        <taxon>Tracheophyta</taxon>
        <taxon>Spermatophyta</taxon>
        <taxon>Magnoliopsida</taxon>
        <taxon>Liliopsida</taxon>
        <taxon>Poales</taxon>
        <taxon>Poaceae</taxon>
        <taxon>PACMAD clade</taxon>
        <taxon>Panicoideae</taxon>
        <taxon>Andropogonodae</taxon>
        <taxon>Paspaleae</taxon>
        <taxon>Paspalinae</taxon>
        <taxon>Paspalum</taxon>
    </lineage>
</organism>
<dbReference type="Proteomes" id="UP001341281">
    <property type="component" value="Chromosome 03"/>
</dbReference>
<dbReference type="Gene3D" id="3.80.10.10">
    <property type="entry name" value="Ribonuclease Inhibitor"/>
    <property type="match status" value="1"/>
</dbReference>
<keyword evidence="3" id="KW-1185">Reference proteome</keyword>
<dbReference type="SUPFAM" id="SSF52047">
    <property type="entry name" value="RNI-like"/>
    <property type="match status" value="1"/>
</dbReference>
<dbReference type="EMBL" id="CP144747">
    <property type="protein sequence ID" value="WVZ64437.1"/>
    <property type="molecule type" value="Genomic_DNA"/>
</dbReference>
<evidence type="ECO:0000313" key="2">
    <source>
        <dbReference type="EMBL" id="WVZ64437.1"/>
    </source>
</evidence>
<evidence type="ECO:0000256" key="1">
    <source>
        <dbReference type="SAM" id="MobiDB-lite"/>
    </source>
</evidence>
<proteinExistence type="predicted"/>
<dbReference type="InterPro" id="IPR032675">
    <property type="entry name" value="LRR_dom_sf"/>
</dbReference>
<accession>A0AAQ3WK11</accession>